<evidence type="ECO:0000313" key="12">
    <source>
        <dbReference type="EMBL" id="SEJ41119.1"/>
    </source>
</evidence>
<keyword evidence="6 10" id="KW-0808">Transferase</keyword>
<dbReference type="Proteomes" id="UP000199662">
    <property type="component" value="Unassembled WGS sequence"/>
</dbReference>
<dbReference type="CDD" id="cd02857">
    <property type="entry name" value="E_set_CDase_PDE_N"/>
    <property type="match status" value="1"/>
</dbReference>
<dbReference type="Gene3D" id="3.90.400.10">
    <property type="entry name" value="Oligo-1,6-glucosidase, Domain 2"/>
    <property type="match status" value="1"/>
</dbReference>
<dbReference type="PANTHER" id="PTHR32438:SF5">
    <property type="entry name" value="4-ALPHA-GLUCANOTRANSFERASE DPE1, CHLOROPLASTIC_AMYLOPLASTIC"/>
    <property type="match status" value="1"/>
</dbReference>
<evidence type="ECO:0000313" key="13">
    <source>
        <dbReference type="Proteomes" id="UP000199662"/>
    </source>
</evidence>
<evidence type="ECO:0000256" key="6">
    <source>
        <dbReference type="ARBA" id="ARBA00022679"/>
    </source>
</evidence>
<dbReference type="Pfam" id="PF00128">
    <property type="entry name" value="Alpha-amylase"/>
    <property type="match status" value="1"/>
</dbReference>
<comment type="catalytic activity">
    <reaction evidence="1 10">
        <text>Transfers a segment of a (1-&gt;4)-alpha-D-glucan to a new position in an acceptor, which may be glucose or a (1-&gt;4)-alpha-D-glucan.</text>
        <dbReference type="EC" id="2.4.1.25"/>
    </reaction>
</comment>
<dbReference type="InterPro" id="IPR003385">
    <property type="entry name" value="Glyco_hydro_77"/>
</dbReference>
<dbReference type="InterPro" id="IPR006047">
    <property type="entry name" value="GH13_cat_dom"/>
</dbReference>
<evidence type="ECO:0000259" key="11">
    <source>
        <dbReference type="SMART" id="SM00642"/>
    </source>
</evidence>
<dbReference type="NCBIfam" id="NF011080">
    <property type="entry name" value="PRK14508.1-3"/>
    <property type="match status" value="1"/>
</dbReference>
<dbReference type="SUPFAM" id="SSF81296">
    <property type="entry name" value="E set domains"/>
    <property type="match status" value="1"/>
</dbReference>
<dbReference type="SUPFAM" id="SSF51445">
    <property type="entry name" value="(Trans)glycosidases"/>
    <property type="match status" value="2"/>
</dbReference>
<dbReference type="Gene3D" id="2.60.40.10">
    <property type="entry name" value="Immunoglobulins"/>
    <property type="match status" value="1"/>
</dbReference>
<dbReference type="InterPro" id="IPR014756">
    <property type="entry name" value="Ig_E-set"/>
</dbReference>
<keyword evidence="5 10" id="KW-0328">Glycosyltransferase</keyword>
<dbReference type="EMBL" id="FNZK01000007">
    <property type="protein sequence ID" value="SEJ41119.1"/>
    <property type="molecule type" value="Genomic_DNA"/>
</dbReference>
<dbReference type="SMART" id="SM00642">
    <property type="entry name" value="Aamy"/>
    <property type="match status" value="1"/>
</dbReference>
<evidence type="ECO:0000256" key="4">
    <source>
        <dbReference type="ARBA" id="ARBA00020295"/>
    </source>
</evidence>
<accession>A0A1H6YIK6</accession>
<dbReference type="CDD" id="cd11338">
    <property type="entry name" value="AmyAc_CMD"/>
    <property type="match status" value="1"/>
</dbReference>
<gene>
    <name evidence="12" type="ORF">SAMN05660742_10725</name>
</gene>
<dbReference type="Gene3D" id="2.60.40.1180">
    <property type="entry name" value="Golgi alpha-mannosidase II"/>
    <property type="match status" value="1"/>
</dbReference>
<dbReference type="GO" id="GO:0004134">
    <property type="term" value="F:4-alpha-glucanotransferase activity"/>
    <property type="evidence" value="ECO:0007669"/>
    <property type="project" value="UniProtKB-EC"/>
</dbReference>
<dbReference type="InterPro" id="IPR004185">
    <property type="entry name" value="Glyco_hydro_13_lg-like_dom"/>
</dbReference>
<dbReference type="InterPro" id="IPR013783">
    <property type="entry name" value="Ig-like_fold"/>
</dbReference>
<evidence type="ECO:0000256" key="9">
    <source>
        <dbReference type="ARBA" id="ARBA00031501"/>
    </source>
</evidence>
<organism evidence="12 13">
    <name type="scientific">Propionispira arboris</name>
    <dbReference type="NCBI Taxonomy" id="84035"/>
    <lineage>
        <taxon>Bacteria</taxon>
        <taxon>Bacillati</taxon>
        <taxon>Bacillota</taxon>
        <taxon>Negativicutes</taxon>
        <taxon>Selenomonadales</taxon>
        <taxon>Selenomonadaceae</taxon>
        <taxon>Propionispira</taxon>
    </lineage>
</organism>
<dbReference type="InterPro" id="IPR013780">
    <property type="entry name" value="Glyco_hydro_b"/>
</dbReference>
<comment type="similarity">
    <text evidence="2 10">Belongs to the disproportionating enzyme family.</text>
</comment>
<dbReference type="InterPro" id="IPR045857">
    <property type="entry name" value="O16G_dom_2"/>
</dbReference>
<evidence type="ECO:0000256" key="7">
    <source>
        <dbReference type="ARBA" id="ARBA00023277"/>
    </source>
</evidence>
<protein>
    <recommendedName>
        <fullName evidence="4 10">4-alpha-glucanotransferase</fullName>
        <ecNumber evidence="3 10">2.4.1.25</ecNumber>
    </recommendedName>
    <alternativeName>
        <fullName evidence="8 10">Amylomaltase</fullName>
    </alternativeName>
    <alternativeName>
        <fullName evidence="9 10">Disproportionating enzyme</fullName>
    </alternativeName>
</protein>
<dbReference type="GO" id="GO:0005975">
    <property type="term" value="P:carbohydrate metabolic process"/>
    <property type="evidence" value="ECO:0007669"/>
    <property type="project" value="InterPro"/>
</dbReference>
<evidence type="ECO:0000256" key="3">
    <source>
        <dbReference type="ARBA" id="ARBA00012560"/>
    </source>
</evidence>
<dbReference type="RefSeq" id="WP_091830839.1">
    <property type="nucleotide sequence ID" value="NZ_FNZK01000007.1"/>
</dbReference>
<evidence type="ECO:0000256" key="10">
    <source>
        <dbReference type="RuleBase" id="RU361207"/>
    </source>
</evidence>
<proteinExistence type="inferred from homology"/>
<dbReference type="STRING" id="84035.SAMN05660742_10725"/>
<dbReference type="EC" id="2.4.1.25" evidence="3 10"/>
<dbReference type="PANTHER" id="PTHR32438">
    <property type="entry name" value="4-ALPHA-GLUCANOTRANSFERASE DPE1, CHLOROPLASTIC/AMYLOPLASTIC"/>
    <property type="match status" value="1"/>
</dbReference>
<feature type="domain" description="Glycosyl hydrolase family 13 catalytic" evidence="11">
    <location>
        <begin position="143"/>
        <end position="549"/>
    </location>
</feature>
<evidence type="ECO:0000256" key="5">
    <source>
        <dbReference type="ARBA" id="ARBA00022676"/>
    </source>
</evidence>
<name>A0A1H6YIK6_9FIRM</name>
<reference evidence="12 13" key="1">
    <citation type="submission" date="2016-10" db="EMBL/GenBank/DDBJ databases">
        <authorList>
            <person name="de Groot N.N."/>
        </authorList>
    </citation>
    <scope>NUCLEOTIDE SEQUENCE [LARGE SCALE GENOMIC DNA]</scope>
    <source>
        <strain evidence="12 13">DSM 2179</strain>
    </source>
</reference>
<dbReference type="AlphaFoldDB" id="A0A1H6YIK6"/>
<keyword evidence="13" id="KW-1185">Reference proteome</keyword>
<dbReference type="Gene3D" id="3.20.20.80">
    <property type="entry name" value="Glycosidases"/>
    <property type="match status" value="2"/>
</dbReference>
<dbReference type="SUPFAM" id="SSF51011">
    <property type="entry name" value="Glycosyl hydrolase domain"/>
    <property type="match status" value="1"/>
</dbReference>
<dbReference type="Pfam" id="PF02446">
    <property type="entry name" value="Glyco_hydro_77"/>
    <property type="match status" value="1"/>
</dbReference>
<evidence type="ECO:0000256" key="2">
    <source>
        <dbReference type="ARBA" id="ARBA00005684"/>
    </source>
</evidence>
<dbReference type="GO" id="GO:0004553">
    <property type="term" value="F:hydrolase activity, hydrolyzing O-glycosyl compounds"/>
    <property type="evidence" value="ECO:0007669"/>
    <property type="project" value="InterPro"/>
</dbReference>
<evidence type="ECO:0000256" key="1">
    <source>
        <dbReference type="ARBA" id="ARBA00000439"/>
    </source>
</evidence>
<dbReference type="InterPro" id="IPR017853">
    <property type="entry name" value="GH"/>
</dbReference>
<evidence type="ECO:0000256" key="8">
    <source>
        <dbReference type="ARBA" id="ARBA00031423"/>
    </source>
</evidence>
<dbReference type="NCBIfam" id="TIGR00217">
    <property type="entry name" value="malQ"/>
    <property type="match status" value="1"/>
</dbReference>
<keyword evidence="7 10" id="KW-0119">Carbohydrate metabolism</keyword>
<sequence>MREQRKIIHNSQHSYYRNPVGAVRAKSSIKLSLDVNMRGNISSIFVRIWQESSGEKLVPMSTVSAGTDCDHYTCEIMVPDKGCLLWYYFVIVTATKSFFYGNNMEHLGGVGQCYDHVPPSFQITVFNIGAKTPDWFKHSVMYQIFPDRFYRSGDKLISKKGAVIHANWEDAPCYYKDVDTKEIVAYDFFGGNLTGIIEKLQYLKELGISVIYLNPIFESPSNHHYDTGDYHKIDPLLGSNEDFTVLCETAKTMGIAIIIDGVFSHTGSDSKYFNRDGNYDSIGAFQSTRSPYYEWYSFHNYPYEYDSWWGFHTLPNVNETIPSYMDFIINQDDSVLKHWIKKGVSGWRLDVVDELPAAFSQRFYQVLKEENPDAVLIGEVWEDASNKISYGSTREYLCGQEMDSAMNYPFRRIVLDFLLDYVDAEQTNRKLLSLQENYPIENFYAMMNLVDSHDVERAITTLGEAPFYEGMPAVNQGKYRMDQEHFQLGLDRLKLAVLWQMTFPGVPCVYYGDEIGMQGFKDPYNRGTYTWGKENKILLDWYKRVIALRNQHVVLQTGKLIPIYDTADVYAYARILEKNQDVFGKAADNEVFIVLLNRSKVHERTVELDVHGIACGSLTEVFHNGELVMVHNGKLTITIKALTGLVYQMISEAEQLPRRAGILLHPTSLPSKYGIGDFGKPAYDFVDFLVGAKQKLWQILPLNPVGYGYSPYQSPSAFAGNPMLISLTQLLDEGLLTAQDVKVPFADVRHCVYFEGVWAFKEKCLHKAHQKFVTAEADGAYQAFCDENKVWLEDYALFMALKKQFKETAWNTWDKDLISRQPGILTKFRKLLHTEISYYQFLQYIFFKQWKKLREYANSKGIEIIGDMPIFIAHDSSDVWANQNLFLLDEAGHPLKVAGVPPDYFSVTGQLWGNPHYCWDQMEQDDYLWWRNRFKTLLTMVDIIRVDHFRGFESYWEVDGAATTAIDGKWVQGPGRHFFAILEKYFGKLPIIAEDLGIITEAVENLKDECGFPGMKVLHFELYLNEMERLGFICNQNCVVYTGTHDNNTTVGWATENIDGKTLEAVADLIGADAKVPMDICDKLIEFAYASNASSVIVPMQDLLRLGSDGRMNKPGTVGTNWQWCAGKADFTLDLSKELTKLCEKYKR</sequence>